<dbReference type="InterPro" id="IPR052909">
    <property type="entry name" value="Transposase_6_like"/>
</dbReference>
<dbReference type="Pfam" id="PF13340">
    <property type="entry name" value="DUF4096"/>
    <property type="match status" value="1"/>
</dbReference>
<dbReference type="EMBL" id="BNEC01000005">
    <property type="protein sequence ID" value="GHI68905.1"/>
    <property type="molecule type" value="Genomic_DNA"/>
</dbReference>
<evidence type="ECO:0000256" key="1">
    <source>
        <dbReference type="SAM" id="MobiDB-lite"/>
    </source>
</evidence>
<feature type="region of interest" description="Disordered" evidence="1">
    <location>
        <begin position="165"/>
        <end position="186"/>
    </location>
</feature>
<dbReference type="NCBIfam" id="NF033580">
    <property type="entry name" value="transpos_IS5_3"/>
    <property type="match status" value="1"/>
</dbReference>
<proteinExistence type="predicted"/>
<organism evidence="3 4">
    <name type="scientific">Streptomyces nojiriensis</name>
    <dbReference type="NCBI Taxonomy" id="66374"/>
    <lineage>
        <taxon>Bacteria</taxon>
        <taxon>Bacillati</taxon>
        <taxon>Actinomycetota</taxon>
        <taxon>Actinomycetes</taxon>
        <taxon>Kitasatosporales</taxon>
        <taxon>Streptomycetaceae</taxon>
        <taxon>Streptomyces</taxon>
    </lineage>
</organism>
<dbReference type="Proteomes" id="UP000613974">
    <property type="component" value="Unassembled WGS sequence"/>
</dbReference>
<evidence type="ECO:0000313" key="3">
    <source>
        <dbReference type="EMBL" id="GHI68905.1"/>
    </source>
</evidence>
<sequence>MLGNQLAAQSGDADASEENGWWQASFQPDGETPKRPPASGPGWLWACPQCRSVVTPFVVRRHELTDQAWEIIGPLLAPPRMGRPVRDRRQVLNGILWKLSTGAAWRDLPERYGPWKTVYERFRRWSADGTWDRLLAHVQQHSDAIGEVDWSVVCVDSTIVRAHQHAAGARKGGPGPVRHSAGPEAD</sequence>
<keyword evidence="4" id="KW-1185">Reference proteome</keyword>
<name>A0ABQ3SL96_9ACTN</name>
<accession>A0ABQ3SL96</accession>
<feature type="domain" description="Insertion element IS402-like" evidence="2">
    <location>
        <begin position="64"/>
        <end position="134"/>
    </location>
</feature>
<feature type="region of interest" description="Disordered" evidence="1">
    <location>
        <begin position="1"/>
        <end position="40"/>
    </location>
</feature>
<protein>
    <recommendedName>
        <fullName evidence="2">Insertion element IS402-like domain-containing protein</fullName>
    </recommendedName>
</protein>
<gene>
    <name evidence="3" type="ORF">Snoj_28230</name>
</gene>
<evidence type="ECO:0000313" key="4">
    <source>
        <dbReference type="Proteomes" id="UP000613974"/>
    </source>
</evidence>
<dbReference type="PANTHER" id="PTHR46637:SF1">
    <property type="entry name" value="BLL5188 PROTEIN"/>
    <property type="match status" value="1"/>
</dbReference>
<comment type="caution">
    <text evidence="3">The sequence shown here is derived from an EMBL/GenBank/DDBJ whole genome shotgun (WGS) entry which is preliminary data.</text>
</comment>
<dbReference type="InterPro" id="IPR025161">
    <property type="entry name" value="IS402-like_dom"/>
</dbReference>
<reference evidence="4" key="1">
    <citation type="submission" date="2023-07" db="EMBL/GenBank/DDBJ databases">
        <title>Whole genome shotgun sequence of Streptomyces nojiriensis NBRC 13794.</title>
        <authorList>
            <person name="Komaki H."/>
            <person name="Tamura T."/>
        </authorList>
    </citation>
    <scope>NUCLEOTIDE SEQUENCE [LARGE SCALE GENOMIC DNA]</scope>
    <source>
        <strain evidence="4">NBRC 13794</strain>
    </source>
</reference>
<evidence type="ECO:0000259" key="2">
    <source>
        <dbReference type="Pfam" id="PF13340"/>
    </source>
</evidence>
<dbReference type="PANTHER" id="PTHR46637">
    <property type="entry name" value="TIS1421-TRANSPOSASE PROTEIN A"/>
    <property type="match status" value="1"/>
</dbReference>